<dbReference type="RefSeq" id="WP_068742031.1">
    <property type="nucleotide sequence ID" value="NZ_FNSA01000003.1"/>
</dbReference>
<keyword evidence="1" id="KW-1133">Transmembrane helix</keyword>
<feature type="transmembrane region" description="Helical" evidence="1">
    <location>
        <begin position="110"/>
        <end position="128"/>
    </location>
</feature>
<gene>
    <name evidence="2" type="ORF">SAMN04489793_2439</name>
</gene>
<feature type="transmembrane region" description="Helical" evidence="1">
    <location>
        <begin position="60"/>
        <end position="77"/>
    </location>
</feature>
<name>A0A1H4SZA5_TSUTY</name>
<keyword evidence="1" id="KW-0812">Transmembrane</keyword>
<accession>A0A1H4SZA5</accession>
<feature type="transmembrane region" description="Helical" evidence="1">
    <location>
        <begin position="83"/>
        <end position="101"/>
    </location>
</feature>
<dbReference type="OrthoDB" id="4229874at2"/>
<dbReference type="STRING" id="57704.SAMN04489793_2439"/>
<dbReference type="Proteomes" id="UP000182241">
    <property type="component" value="Unassembled WGS sequence"/>
</dbReference>
<sequence length="238" mass="25544">MSDAETDETAQDRAIAKKLADATDARIVRTLGTGASVAVLFVVLRLLVVSEWDWRVASRIMAVTDVNSALTIVLGTLMSDPEFTSVLVMILLPLSAVRLVWRMHTDSPTSVWSALLVAVLATACIALTVTYGYVWVPIGAAAIALAILAVKRWSAEGVSGRTVDFAVREVGSNAAIAVLLLAAVERTPWSPAERLHTRTGVVTAHVLKVESGFLTALTESDREVIILNSSDVLRREPL</sequence>
<evidence type="ECO:0000313" key="2">
    <source>
        <dbReference type="EMBL" id="SEC49506.1"/>
    </source>
</evidence>
<evidence type="ECO:0000256" key="1">
    <source>
        <dbReference type="SAM" id="Phobius"/>
    </source>
</evidence>
<keyword evidence="3" id="KW-1185">Reference proteome</keyword>
<dbReference type="EMBL" id="FNSA01000003">
    <property type="protein sequence ID" value="SEC49506.1"/>
    <property type="molecule type" value="Genomic_DNA"/>
</dbReference>
<dbReference type="AlphaFoldDB" id="A0A1H4SZA5"/>
<proteinExistence type="predicted"/>
<feature type="transmembrane region" description="Helical" evidence="1">
    <location>
        <begin position="27"/>
        <end position="48"/>
    </location>
</feature>
<evidence type="ECO:0000313" key="3">
    <source>
        <dbReference type="Proteomes" id="UP000182241"/>
    </source>
</evidence>
<protein>
    <submittedName>
        <fullName evidence="2">Uncharacterized protein</fullName>
    </submittedName>
</protein>
<keyword evidence="1" id="KW-0472">Membrane</keyword>
<organism evidence="2 3">
    <name type="scientific">Tsukamurella tyrosinosolvens</name>
    <dbReference type="NCBI Taxonomy" id="57704"/>
    <lineage>
        <taxon>Bacteria</taxon>
        <taxon>Bacillati</taxon>
        <taxon>Actinomycetota</taxon>
        <taxon>Actinomycetes</taxon>
        <taxon>Mycobacteriales</taxon>
        <taxon>Tsukamurellaceae</taxon>
        <taxon>Tsukamurella</taxon>
    </lineage>
</organism>
<reference evidence="3" key="1">
    <citation type="submission" date="2016-10" db="EMBL/GenBank/DDBJ databases">
        <authorList>
            <person name="Varghese N."/>
            <person name="Submissions S."/>
        </authorList>
    </citation>
    <scope>NUCLEOTIDE SEQUENCE [LARGE SCALE GENOMIC DNA]</scope>
    <source>
        <strain evidence="3">DSM 44234</strain>
    </source>
</reference>